<organism evidence="1 2">
    <name type="scientific">Nocardia yunnanensis</name>
    <dbReference type="NCBI Taxonomy" id="2382165"/>
    <lineage>
        <taxon>Bacteria</taxon>
        <taxon>Bacillati</taxon>
        <taxon>Actinomycetota</taxon>
        <taxon>Actinomycetes</taxon>
        <taxon>Mycobacteriales</taxon>
        <taxon>Nocardiaceae</taxon>
        <taxon>Nocardia</taxon>
    </lineage>
</organism>
<protein>
    <submittedName>
        <fullName evidence="1">Uma2 family endonuclease</fullName>
    </submittedName>
</protein>
<dbReference type="Gene3D" id="3.90.1570.10">
    <property type="entry name" value="tt1808, chain A"/>
    <property type="match status" value="1"/>
</dbReference>
<dbReference type="OrthoDB" id="4108239at2"/>
<gene>
    <name evidence="1" type="ORF">D7D52_29700</name>
</gene>
<keyword evidence="1" id="KW-0540">Nuclease</keyword>
<reference evidence="1 2" key="1">
    <citation type="submission" date="2018-09" db="EMBL/GenBank/DDBJ databases">
        <title>Nocardia yunnanensis sp. nov., an actinomycete isolated from a soil sample.</title>
        <authorList>
            <person name="Zhang J."/>
        </authorList>
    </citation>
    <scope>NUCLEOTIDE SEQUENCE [LARGE SCALE GENOMIC DNA]</scope>
    <source>
        <strain evidence="1 2">CFHS0054</strain>
    </source>
</reference>
<sequence>MDGGDLLHQNFTNLVSSALRHSVCEGFVVGADSGWQVRKRMRVSVESTDRSEFLLPDFLICHCADPHADRVGAADTALAGDVLSHAEQQDPQLRRTRYADLGIPWYWEVHLGRNALQISCVRAWALAVGGLLPGGAAPLHAANYIVAGEWTPTRAAGIAFGHPFPATVSWAEPTFRSLVTGNSPRRM</sequence>
<dbReference type="RefSeq" id="WP_120741639.1">
    <property type="nucleotide sequence ID" value="NZ_CP032568.1"/>
</dbReference>
<keyword evidence="1" id="KW-0255">Endonuclease</keyword>
<dbReference type="KEGG" id="nyu:D7D52_29700"/>
<evidence type="ECO:0000313" key="1">
    <source>
        <dbReference type="EMBL" id="AYF77306.1"/>
    </source>
</evidence>
<dbReference type="GO" id="GO:0004519">
    <property type="term" value="F:endonuclease activity"/>
    <property type="evidence" value="ECO:0007669"/>
    <property type="project" value="UniProtKB-KW"/>
</dbReference>
<proteinExistence type="predicted"/>
<name>A0A386ZIJ5_9NOCA</name>
<keyword evidence="1" id="KW-0378">Hydrolase</keyword>
<keyword evidence="2" id="KW-1185">Reference proteome</keyword>
<dbReference type="EMBL" id="CP032568">
    <property type="protein sequence ID" value="AYF77306.1"/>
    <property type="molecule type" value="Genomic_DNA"/>
</dbReference>
<dbReference type="InterPro" id="IPR012296">
    <property type="entry name" value="Nuclease_put_TT1808"/>
</dbReference>
<dbReference type="Proteomes" id="UP000267164">
    <property type="component" value="Chromosome"/>
</dbReference>
<dbReference type="AlphaFoldDB" id="A0A386ZIJ5"/>
<accession>A0A386ZIJ5</accession>
<evidence type="ECO:0000313" key="2">
    <source>
        <dbReference type="Proteomes" id="UP000267164"/>
    </source>
</evidence>